<dbReference type="SUPFAM" id="SSF68906">
    <property type="entry name" value="SAP domain"/>
    <property type="match status" value="1"/>
</dbReference>
<dbReference type="Gene3D" id="3.20.200.10">
    <property type="entry name" value="MHCK/EF2 kinase"/>
    <property type="match status" value="1"/>
</dbReference>
<keyword evidence="2" id="KW-0808">Transferase</keyword>
<dbReference type="GO" id="GO:0004674">
    <property type="term" value="F:protein serine/threonine kinase activity"/>
    <property type="evidence" value="ECO:0007669"/>
    <property type="project" value="UniProtKB-KW"/>
</dbReference>
<dbReference type="InterPro" id="IPR051852">
    <property type="entry name" value="Alpha-type_PK"/>
</dbReference>
<keyword evidence="4 10" id="KW-0418">Kinase</keyword>
<comment type="caution">
    <text evidence="8">The sequence shown here is derived from an EMBL/GenBank/DDBJ whole genome shotgun (WGS) entry which is preliminary data.</text>
</comment>
<evidence type="ECO:0000256" key="2">
    <source>
        <dbReference type="ARBA" id="ARBA00022679"/>
    </source>
</evidence>
<dbReference type="SMART" id="SM00811">
    <property type="entry name" value="Alpha_kinase"/>
    <property type="match status" value="1"/>
</dbReference>
<evidence type="ECO:0000256" key="3">
    <source>
        <dbReference type="ARBA" id="ARBA00022741"/>
    </source>
</evidence>
<dbReference type="Pfam" id="PF02037">
    <property type="entry name" value="SAP"/>
    <property type="match status" value="1"/>
</dbReference>
<reference evidence="8" key="1">
    <citation type="submission" date="2022-10" db="EMBL/GenBank/DDBJ databases">
        <authorList>
            <person name="Chen Y."/>
            <person name="Dougan E. K."/>
            <person name="Chan C."/>
            <person name="Rhodes N."/>
            <person name="Thang M."/>
        </authorList>
    </citation>
    <scope>NUCLEOTIDE SEQUENCE</scope>
</reference>
<dbReference type="EMBL" id="CAMXCT020003669">
    <property type="protein sequence ID" value="CAL1159075.1"/>
    <property type="molecule type" value="Genomic_DNA"/>
</dbReference>
<dbReference type="PANTHER" id="PTHR45992:SF11">
    <property type="entry name" value="ALPHA-TYPE PROTEIN KINASE DOMAIN-CONTAINING PROTEIN"/>
    <property type="match status" value="1"/>
</dbReference>
<dbReference type="PROSITE" id="PS50800">
    <property type="entry name" value="SAP"/>
    <property type="match status" value="1"/>
</dbReference>
<keyword evidence="1" id="KW-0723">Serine/threonine-protein kinase</keyword>
<name>A0A9P1D9L4_9DINO</name>
<keyword evidence="5" id="KW-0067">ATP-binding</keyword>
<dbReference type="AlphaFoldDB" id="A0A9P1D9L4"/>
<evidence type="ECO:0000313" key="9">
    <source>
        <dbReference type="EMBL" id="CAL1159075.1"/>
    </source>
</evidence>
<sequence length="449" mass="50564">MSEVTDPKKCLKCKGGGQILQSFNFMNMTMPLSCGPEELAERSLQVFVSMISVEGKNKVRQLPLQCDSCGGAGWTVPCQACTFAAVSEQFSATVLLRIVQRRQGQGVQIQVLRFGPMTQQVQVKCSDCHGWGKLAAARQSPTKRKRVDDMTVVEMKEELRKMKRKVTGNKAELQERLGEVFETNDRGWVRRGASAFSTIGYLESGTFRDVYMGTYTKGPRKNLKGVYKVFKDKKAEVLIHEDLKAVEEAGRIIKAFNEHNDLYIGSTARRRVYLNQPEVWSLTSGRQVLVEPFIDGTYAKFNSNSGWVNEGYNMMQALSHFSYHFTNGQHLLCDLQGGGYDTHYVLTDPAVLSMKQEFGATDGGKKMMENFFAHHVCNEYCHRSWRRMERPKVSPSLSLLRDDSAAREGGYLPLWHEHVVYDSNATEFSTQVGIGPLPNEEGREGTAMD</sequence>
<evidence type="ECO:0000259" key="6">
    <source>
        <dbReference type="PROSITE" id="PS50800"/>
    </source>
</evidence>
<dbReference type="PROSITE" id="PS51158">
    <property type="entry name" value="ALPHA_KINASE"/>
    <property type="match status" value="1"/>
</dbReference>
<dbReference type="InterPro" id="IPR004166">
    <property type="entry name" value="a-kinase_dom"/>
</dbReference>
<accession>A0A9P1D9L4</accession>
<keyword evidence="3" id="KW-0547">Nucleotide-binding</keyword>
<dbReference type="OrthoDB" id="431843at2759"/>
<dbReference type="Pfam" id="PF02816">
    <property type="entry name" value="Alpha_kinase"/>
    <property type="match status" value="1"/>
</dbReference>
<dbReference type="Gene3D" id="1.10.720.30">
    <property type="entry name" value="SAP domain"/>
    <property type="match status" value="1"/>
</dbReference>
<evidence type="ECO:0000256" key="5">
    <source>
        <dbReference type="ARBA" id="ARBA00022840"/>
    </source>
</evidence>
<evidence type="ECO:0000313" key="8">
    <source>
        <dbReference type="EMBL" id="CAI4005700.1"/>
    </source>
</evidence>
<feature type="domain" description="SAP" evidence="6">
    <location>
        <begin position="147"/>
        <end position="181"/>
    </location>
</feature>
<evidence type="ECO:0000256" key="1">
    <source>
        <dbReference type="ARBA" id="ARBA00022527"/>
    </source>
</evidence>
<dbReference type="GO" id="GO:0005524">
    <property type="term" value="F:ATP binding"/>
    <property type="evidence" value="ECO:0007669"/>
    <property type="project" value="UniProtKB-KW"/>
</dbReference>
<protein>
    <submittedName>
        <fullName evidence="10">Alpha-protein kinase vwkA (von Willebrand facto r A alpha-kinase) (vWF kinase)</fullName>
    </submittedName>
</protein>
<dbReference type="Proteomes" id="UP001152797">
    <property type="component" value="Unassembled WGS sequence"/>
</dbReference>
<dbReference type="InterPro" id="IPR011009">
    <property type="entry name" value="Kinase-like_dom_sf"/>
</dbReference>
<proteinExistence type="predicted"/>
<evidence type="ECO:0000256" key="4">
    <source>
        <dbReference type="ARBA" id="ARBA00022777"/>
    </source>
</evidence>
<dbReference type="EMBL" id="CAMXCT010003669">
    <property type="protein sequence ID" value="CAI4005700.1"/>
    <property type="molecule type" value="Genomic_DNA"/>
</dbReference>
<evidence type="ECO:0000259" key="7">
    <source>
        <dbReference type="PROSITE" id="PS51158"/>
    </source>
</evidence>
<dbReference type="Gene3D" id="2.10.230.10">
    <property type="entry name" value="Heat shock protein DnaJ, cysteine-rich domain"/>
    <property type="match status" value="1"/>
</dbReference>
<feature type="domain" description="Alpha-type protein kinase" evidence="7">
    <location>
        <begin position="180"/>
        <end position="393"/>
    </location>
</feature>
<evidence type="ECO:0000313" key="11">
    <source>
        <dbReference type="Proteomes" id="UP001152797"/>
    </source>
</evidence>
<dbReference type="InterPro" id="IPR003034">
    <property type="entry name" value="SAP_dom"/>
</dbReference>
<dbReference type="InterPro" id="IPR036361">
    <property type="entry name" value="SAP_dom_sf"/>
</dbReference>
<dbReference type="PANTHER" id="PTHR45992">
    <property type="entry name" value="EUKARYOTIC ELONGATION FACTOR 2 KINASE-RELATED"/>
    <property type="match status" value="1"/>
</dbReference>
<keyword evidence="11" id="KW-1185">Reference proteome</keyword>
<dbReference type="SMART" id="SM00513">
    <property type="entry name" value="SAP"/>
    <property type="match status" value="1"/>
</dbReference>
<dbReference type="EMBL" id="CAMXCT030003669">
    <property type="protein sequence ID" value="CAL4793012.1"/>
    <property type="molecule type" value="Genomic_DNA"/>
</dbReference>
<dbReference type="SUPFAM" id="SSF56112">
    <property type="entry name" value="Protein kinase-like (PK-like)"/>
    <property type="match status" value="1"/>
</dbReference>
<organism evidence="8">
    <name type="scientific">Cladocopium goreaui</name>
    <dbReference type="NCBI Taxonomy" id="2562237"/>
    <lineage>
        <taxon>Eukaryota</taxon>
        <taxon>Sar</taxon>
        <taxon>Alveolata</taxon>
        <taxon>Dinophyceae</taxon>
        <taxon>Suessiales</taxon>
        <taxon>Symbiodiniaceae</taxon>
        <taxon>Cladocopium</taxon>
    </lineage>
</organism>
<reference evidence="9" key="2">
    <citation type="submission" date="2024-04" db="EMBL/GenBank/DDBJ databases">
        <authorList>
            <person name="Chen Y."/>
            <person name="Shah S."/>
            <person name="Dougan E. K."/>
            <person name="Thang M."/>
            <person name="Chan C."/>
        </authorList>
    </citation>
    <scope>NUCLEOTIDE SEQUENCE [LARGE SCALE GENOMIC DNA]</scope>
</reference>
<evidence type="ECO:0000313" key="10">
    <source>
        <dbReference type="EMBL" id="CAL4793012.1"/>
    </source>
</evidence>
<gene>
    <name evidence="8" type="ORF">C1SCF055_LOCUS31404</name>
</gene>